<comment type="caution">
    <text evidence="1">The sequence shown here is derived from an EMBL/GenBank/DDBJ whole genome shotgun (WGS) entry which is preliminary data.</text>
</comment>
<reference evidence="1" key="1">
    <citation type="submission" date="2018-07" db="EMBL/GenBank/DDBJ databases">
        <authorList>
            <person name="Ashton P.M."/>
            <person name="Dallman T."/>
            <person name="Nair S."/>
            <person name="De Pinna E."/>
            <person name="Peters T."/>
            <person name="Grant K."/>
        </authorList>
    </citation>
    <scope>NUCLEOTIDE SEQUENCE</scope>
    <source>
        <strain evidence="1">142535</strain>
    </source>
</reference>
<dbReference type="AlphaFoldDB" id="A0A5U8XZA8"/>
<organism evidence="1">
    <name type="scientific">Salmonella muenchen</name>
    <dbReference type="NCBI Taxonomy" id="596"/>
    <lineage>
        <taxon>Bacteria</taxon>
        <taxon>Pseudomonadati</taxon>
        <taxon>Pseudomonadota</taxon>
        <taxon>Gammaproteobacteria</taxon>
        <taxon>Enterobacterales</taxon>
        <taxon>Enterobacteriaceae</taxon>
        <taxon>Salmonella</taxon>
    </lineage>
</organism>
<accession>A0A5U8XZA8</accession>
<protein>
    <submittedName>
        <fullName evidence="1">Uncharacterized protein</fullName>
    </submittedName>
</protein>
<feature type="non-terminal residue" evidence="1">
    <location>
        <position position="287"/>
    </location>
</feature>
<dbReference type="EMBL" id="AAGUDP010000068">
    <property type="protein sequence ID" value="EBS0566357.1"/>
    <property type="molecule type" value="Genomic_DNA"/>
</dbReference>
<feature type="non-terminal residue" evidence="1">
    <location>
        <position position="1"/>
    </location>
</feature>
<proteinExistence type="predicted"/>
<name>A0A5U8XZA8_SALMU</name>
<gene>
    <name evidence="1" type="ORF">DTU56_25140</name>
</gene>
<evidence type="ECO:0000313" key="1">
    <source>
        <dbReference type="EMBL" id="EBS0566357.1"/>
    </source>
</evidence>
<sequence>PHGTTKAQVGLGSVDNFATATSAEAGAVTATNRFMTPYGVGLAIASYAPTVMEYHTTDYDNPHKVTKSHVGLSNVQNFGIATVQEALAGTATDKYITPYLLSQVIAIGGGGGGGGDLGAHIANHDNPHMVNKNQVGLGSVENYASATAVEMKTLTGDPRYVTTTSLKGWFDADGGASQFINAAFIGLDKVKNYGIATDNDIRAVSNAAYATPATVEKMIGDSLIKTPMLTNEVIDPATYTGVPYAAVEVSSSFGVDPRKNGFSVSYALGETAGQTTAYLLTDFDQTG</sequence>